<keyword evidence="3" id="KW-1185">Reference proteome</keyword>
<feature type="region of interest" description="Disordered" evidence="1">
    <location>
        <begin position="1"/>
        <end position="42"/>
    </location>
</feature>
<dbReference type="RefSeq" id="WP_209354256.1">
    <property type="nucleotide sequence ID" value="NZ_JAGIYZ010000041.1"/>
</dbReference>
<protein>
    <submittedName>
        <fullName evidence="2">Uncharacterized protein</fullName>
    </submittedName>
</protein>
<proteinExistence type="predicted"/>
<evidence type="ECO:0000313" key="2">
    <source>
        <dbReference type="EMBL" id="MBP0466872.1"/>
    </source>
</evidence>
<feature type="non-terminal residue" evidence="2">
    <location>
        <position position="1"/>
    </location>
</feature>
<sequence length="77" mass="8668">PLPRRVAQHQTIQDAQGQLPKGSLESRHAAFGNPKSPHDLEQYPTNRKRLIGFLALENIDSTARNPITLKECDRIVL</sequence>
<evidence type="ECO:0000256" key="1">
    <source>
        <dbReference type="SAM" id="MobiDB-lite"/>
    </source>
</evidence>
<gene>
    <name evidence="2" type="ORF">J5Y09_23285</name>
</gene>
<evidence type="ECO:0000313" key="3">
    <source>
        <dbReference type="Proteomes" id="UP000680815"/>
    </source>
</evidence>
<accession>A0ABS4B202</accession>
<organism evidence="2 3">
    <name type="scientific">Roseomonas nitratireducens</name>
    <dbReference type="NCBI Taxonomy" id="2820810"/>
    <lineage>
        <taxon>Bacteria</taxon>
        <taxon>Pseudomonadati</taxon>
        <taxon>Pseudomonadota</taxon>
        <taxon>Alphaproteobacteria</taxon>
        <taxon>Acetobacterales</taxon>
        <taxon>Roseomonadaceae</taxon>
        <taxon>Roseomonas</taxon>
    </lineage>
</organism>
<dbReference type="Proteomes" id="UP000680815">
    <property type="component" value="Unassembled WGS sequence"/>
</dbReference>
<comment type="caution">
    <text evidence="2">The sequence shown here is derived from an EMBL/GenBank/DDBJ whole genome shotgun (WGS) entry which is preliminary data.</text>
</comment>
<name>A0ABS4B202_9PROT</name>
<dbReference type="EMBL" id="JAGIYZ010000041">
    <property type="protein sequence ID" value="MBP0466872.1"/>
    <property type="molecule type" value="Genomic_DNA"/>
</dbReference>
<reference evidence="2 3" key="1">
    <citation type="submission" date="2021-03" db="EMBL/GenBank/DDBJ databases">
        <authorList>
            <person name="So Y."/>
        </authorList>
    </citation>
    <scope>NUCLEOTIDE SEQUENCE [LARGE SCALE GENOMIC DNA]</scope>
    <source>
        <strain evidence="2 3">PWR1</strain>
    </source>
</reference>